<keyword evidence="3" id="KW-1185">Reference proteome</keyword>
<dbReference type="Proteomes" id="UP000326924">
    <property type="component" value="Unassembled WGS sequence"/>
</dbReference>
<gene>
    <name evidence="2" type="ORF">FN846DRAFT_975146</name>
</gene>
<proteinExistence type="predicted"/>
<keyword evidence="1" id="KW-0812">Transmembrane</keyword>
<dbReference type="PANTHER" id="PTHR32251:SF23">
    <property type="entry name" value="3-OXO-5-ALPHA-STEROID 4-DEHYDROGENASE (DUF1295)"/>
    <property type="match status" value="1"/>
</dbReference>
<protein>
    <recommendedName>
        <fullName evidence="4">DUF1295 domain protein</fullName>
    </recommendedName>
</protein>
<reference evidence="2 3" key="1">
    <citation type="submission" date="2019-09" db="EMBL/GenBank/DDBJ databases">
        <title>Draft genome of the ectomycorrhizal ascomycete Sphaerosporella brunnea.</title>
        <authorList>
            <consortium name="DOE Joint Genome Institute"/>
            <person name="Benucci G.M."/>
            <person name="Marozzi G."/>
            <person name="Antonielli L."/>
            <person name="Sanchez S."/>
            <person name="Marco P."/>
            <person name="Wang X."/>
            <person name="Falini L.B."/>
            <person name="Barry K."/>
            <person name="Haridas S."/>
            <person name="Lipzen A."/>
            <person name="Labutti K."/>
            <person name="Grigoriev I.V."/>
            <person name="Murat C."/>
            <person name="Martin F."/>
            <person name="Albertini E."/>
            <person name="Donnini D."/>
            <person name="Bonito G."/>
        </authorList>
    </citation>
    <scope>NUCLEOTIDE SEQUENCE [LARGE SCALE GENOMIC DNA]</scope>
    <source>
        <strain evidence="2 3">Sb_GMNB300</strain>
    </source>
</reference>
<sequence>MTDFIAALPTVATPVDCASFSKTVAPYFHQLSLSHLLPLLRGEIAPKEWYLATNPAITAILFALFISLVVFVSAEINRNFSQVDRLWSILPAVYTGHFALWSHLHGIESERVDTLAMLVALWSARLTFNYWRKGGYQIGAEDYRWEVLRERIPAGIVWTIFDLGFVALFQNLVLVGITMPAYVLMLTSRLPDATAGNDFIDTIFSRGLVIVLLIETLADQQQWAFQQAKKSYKETGKVPEKFLKEDLDRGFVVSGLWSFCRHPNFLCEQTIWFGIYQWACFRTDTMFNWSGLGAVAYWGIFQASTNFTESISAGKYPEYREYQALVNKFVPGLKALKGRDDEKPVKKE</sequence>
<dbReference type="AlphaFoldDB" id="A0A5J5EGQ5"/>
<dbReference type="Pfam" id="PF06966">
    <property type="entry name" value="DUF1295"/>
    <property type="match status" value="1"/>
</dbReference>
<keyword evidence="1" id="KW-1133">Transmembrane helix</keyword>
<dbReference type="InParanoid" id="A0A5J5EGQ5"/>
<comment type="caution">
    <text evidence="2">The sequence shown here is derived from an EMBL/GenBank/DDBJ whole genome shotgun (WGS) entry which is preliminary data.</text>
</comment>
<dbReference type="PANTHER" id="PTHR32251">
    <property type="entry name" value="3-OXO-5-ALPHA-STEROID 4-DEHYDROGENASE"/>
    <property type="match status" value="1"/>
</dbReference>
<dbReference type="InterPro" id="IPR010721">
    <property type="entry name" value="UstE-like"/>
</dbReference>
<feature type="transmembrane region" description="Helical" evidence="1">
    <location>
        <begin position="56"/>
        <end position="74"/>
    </location>
</feature>
<evidence type="ECO:0000313" key="2">
    <source>
        <dbReference type="EMBL" id="KAA8894243.1"/>
    </source>
</evidence>
<evidence type="ECO:0000256" key="1">
    <source>
        <dbReference type="SAM" id="Phobius"/>
    </source>
</evidence>
<keyword evidence="1" id="KW-0472">Membrane</keyword>
<organism evidence="2 3">
    <name type="scientific">Sphaerosporella brunnea</name>
    <dbReference type="NCBI Taxonomy" id="1250544"/>
    <lineage>
        <taxon>Eukaryota</taxon>
        <taxon>Fungi</taxon>
        <taxon>Dikarya</taxon>
        <taxon>Ascomycota</taxon>
        <taxon>Pezizomycotina</taxon>
        <taxon>Pezizomycetes</taxon>
        <taxon>Pezizales</taxon>
        <taxon>Pyronemataceae</taxon>
        <taxon>Sphaerosporella</taxon>
    </lineage>
</organism>
<dbReference type="EMBL" id="VXIS01000354">
    <property type="protein sequence ID" value="KAA8894243.1"/>
    <property type="molecule type" value="Genomic_DNA"/>
</dbReference>
<dbReference type="OrthoDB" id="201504at2759"/>
<feature type="transmembrane region" description="Helical" evidence="1">
    <location>
        <begin position="152"/>
        <end position="179"/>
    </location>
</feature>
<accession>A0A5J5EGQ5</accession>
<dbReference type="Gene3D" id="1.20.120.1630">
    <property type="match status" value="1"/>
</dbReference>
<dbReference type="GO" id="GO:0016020">
    <property type="term" value="C:membrane"/>
    <property type="evidence" value="ECO:0007669"/>
    <property type="project" value="TreeGrafter"/>
</dbReference>
<evidence type="ECO:0000313" key="3">
    <source>
        <dbReference type="Proteomes" id="UP000326924"/>
    </source>
</evidence>
<name>A0A5J5EGQ5_9PEZI</name>
<evidence type="ECO:0008006" key="4">
    <source>
        <dbReference type="Google" id="ProtNLM"/>
    </source>
</evidence>